<organism evidence="2 3">
    <name type="scientific">Allosaccharopolyspora coralli</name>
    <dbReference type="NCBI Taxonomy" id="2665642"/>
    <lineage>
        <taxon>Bacteria</taxon>
        <taxon>Bacillati</taxon>
        <taxon>Actinomycetota</taxon>
        <taxon>Actinomycetes</taxon>
        <taxon>Pseudonocardiales</taxon>
        <taxon>Pseudonocardiaceae</taxon>
        <taxon>Allosaccharopolyspora</taxon>
    </lineage>
</organism>
<feature type="compositionally biased region" description="Basic and acidic residues" evidence="1">
    <location>
        <begin position="248"/>
        <end position="257"/>
    </location>
</feature>
<reference evidence="3" key="1">
    <citation type="submission" date="2019-11" db="EMBL/GenBank/DDBJ databases">
        <title>The complete genome sequence of Saccharopolyspora sp. E2A.</title>
        <authorList>
            <person name="Zhang G."/>
        </authorList>
    </citation>
    <scope>NUCLEOTIDE SEQUENCE [LARGE SCALE GENOMIC DNA]</scope>
    <source>
        <strain evidence="3">E2A</strain>
    </source>
</reference>
<dbReference type="Proteomes" id="UP000371041">
    <property type="component" value="Chromosome"/>
</dbReference>
<dbReference type="KEGG" id="sace:GIY23_13005"/>
<dbReference type="AlphaFoldDB" id="A0A5Q3QFT1"/>
<proteinExistence type="predicted"/>
<dbReference type="RefSeq" id="WP_154076903.1">
    <property type="nucleotide sequence ID" value="NZ_CP045929.1"/>
</dbReference>
<name>A0A5Q3QFT1_9PSEU</name>
<protein>
    <submittedName>
        <fullName evidence="2">Uncharacterized protein</fullName>
    </submittedName>
</protein>
<dbReference type="EMBL" id="CP045929">
    <property type="protein sequence ID" value="QGK70319.1"/>
    <property type="molecule type" value="Genomic_DNA"/>
</dbReference>
<accession>A0A5Q3QFT1</accession>
<gene>
    <name evidence="2" type="ORF">GIY23_13005</name>
</gene>
<evidence type="ECO:0000313" key="3">
    <source>
        <dbReference type="Proteomes" id="UP000371041"/>
    </source>
</evidence>
<feature type="region of interest" description="Disordered" evidence="1">
    <location>
        <begin position="241"/>
        <end position="276"/>
    </location>
</feature>
<evidence type="ECO:0000256" key="1">
    <source>
        <dbReference type="SAM" id="MobiDB-lite"/>
    </source>
</evidence>
<sequence length="276" mass="30469">MTHSEVFEQSQWPTNPLAAAREAFGWLVTGPHPVTVNGRLFECLPDREVGLVELRDVLLGEDCPQRSRDEVWRYVIERARAERGTWMLVAVGLALPMLTPIAGWLTRTDDSDDPHDLCAEALRGLLDEVHTVDLDEPGIAARLRWSAYRAGHHALSRTLLSATPTTPGFFSDEPARPSGHPDLVLIRAVRSGVVTETEAALISFTRLDKKPLAQWPRPDGMGYEGLRNARREAEARLAAWLLDEDDGSEHTPAERDAPGTARGSTQMPGTHQGHGK</sequence>
<keyword evidence="3" id="KW-1185">Reference proteome</keyword>
<evidence type="ECO:0000313" key="2">
    <source>
        <dbReference type="EMBL" id="QGK70319.1"/>
    </source>
</evidence>